<feature type="domain" description="FtsK" evidence="6">
    <location>
        <begin position="1009"/>
        <end position="1193"/>
    </location>
</feature>
<dbReference type="CDD" id="cd01127">
    <property type="entry name" value="TrwB_TraG_TraD_VirD4"/>
    <property type="match status" value="1"/>
</dbReference>
<evidence type="ECO:0000259" key="6">
    <source>
        <dbReference type="PROSITE" id="PS50901"/>
    </source>
</evidence>
<feature type="transmembrane region" description="Helical" evidence="5">
    <location>
        <begin position="291"/>
        <end position="311"/>
    </location>
</feature>
<dbReference type="GO" id="GO:0005524">
    <property type="term" value="F:ATP binding"/>
    <property type="evidence" value="ECO:0007669"/>
    <property type="project" value="UniProtKB-UniRule"/>
</dbReference>
<dbReference type="InterPro" id="IPR027417">
    <property type="entry name" value="P-loop_NTPase"/>
</dbReference>
<evidence type="ECO:0000313" key="8">
    <source>
        <dbReference type="Proteomes" id="UP000179284"/>
    </source>
</evidence>
<feature type="transmembrane region" description="Helical" evidence="5">
    <location>
        <begin position="264"/>
        <end position="284"/>
    </location>
</feature>
<dbReference type="InterPro" id="IPR023839">
    <property type="entry name" value="Firmicutes_EssC_C"/>
</dbReference>
<dbReference type="Proteomes" id="UP000179284">
    <property type="component" value="Chromosome I"/>
</dbReference>
<dbReference type="InterPro" id="IPR003593">
    <property type="entry name" value="AAA+_ATPase"/>
</dbReference>
<dbReference type="EMBL" id="CP017831">
    <property type="protein sequence ID" value="AOZ96902.1"/>
    <property type="molecule type" value="Genomic_DNA"/>
</dbReference>
<accession>A0A1D9P353</accession>
<keyword evidence="8" id="KW-1185">Reference proteome</keyword>
<organism evidence="7 8">
    <name type="scientific">Butyrivibrio hungatei</name>
    <dbReference type="NCBI Taxonomy" id="185008"/>
    <lineage>
        <taxon>Bacteria</taxon>
        <taxon>Bacillati</taxon>
        <taxon>Bacillota</taxon>
        <taxon>Clostridia</taxon>
        <taxon>Lachnospirales</taxon>
        <taxon>Lachnospiraceae</taxon>
        <taxon>Butyrivibrio</taxon>
    </lineage>
</organism>
<dbReference type="InterPro" id="IPR050206">
    <property type="entry name" value="FtsK/SpoIIIE/SftA"/>
</dbReference>
<evidence type="ECO:0000256" key="3">
    <source>
        <dbReference type="ARBA" id="ARBA00022840"/>
    </source>
</evidence>
<dbReference type="RefSeq" id="WP_071176558.1">
    <property type="nucleotide sequence ID" value="NZ_CP017831.1"/>
</dbReference>
<dbReference type="SUPFAM" id="SSF52540">
    <property type="entry name" value="P-loop containing nucleoside triphosphate hydrolases"/>
    <property type="match status" value="2"/>
</dbReference>
<keyword evidence="5" id="KW-0472">Membrane</keyword>
<dbReference type="GO" id="GO:0003677">
    <property type="term" value="F:DNA binding"/>
    <property type="evidence" value="ECO:0007669"/>
    <property type="project" value="InterPro"/>
</dbReference>
<reference evidence="8" key="1">
    <citation type="submission" date="2016-10" db="EMBL/GenBank/DDBJ databases">
        <title>The complete genome sequence of the rumen bacterium Butyrivibrio hungatei MB2003.</title>
        <authorList>
            <person name="Palevich N."/>
            <person name="Kelly W.J."/>
            <person name="Leahy S.C."/>
            <person name="Altermann E."/>
            <person name="Rakonjac J."/>
            <person name="Attwood G.T."/>
        </authorList>
    </citation>
    <scope>NUCLEOTIDE SEQUENCE [LARGE SCALE GENOMIC DNA]</scope>
    <source>
        <strain evidence="8">MB2003</strain>
    </source>
</reference>
<keyword evidence="5" id="KW-1133">Transmembrane helix</keyword>
<dbReference type="Gene3D" id="3.40.50.300">
    <property type="entry name" value="P-loop containing nucleotide triphosphate hydrolases"/>
    <property type="match status" value="3"/>
</dbReference>
<dbReference type="PANTHER" id="PTHR22683">
    <property type="entry name" value="SPORULATION PROTEIN RELATED"/>
    <property type="match status" value="1"/>
</dbReference>
<gene>
    <name evidence="7" type="ORF">bhn_I1869</name>
</gene>
<feature type="binding site" evidence="4">
    <location>
        <begin position="698"/>
        <end position="705"/>
    </location>
    <ligand>
        <name>ATP</name>
        <dbReference type="ChEBI" id="CHEBI:30616"/>
    </ligand>
</feature>
<evidence type="ECO:0000256" key="2">
    <source>
        <dbReference type="ARBA" id="ARBA00022741"/>
    </source>
</evidence>
<dbReference type="KEGG" id="bhu:bhn_I1869"/>
<name>A0A1D9P353_9FIRM</name>
<evidence type="ECO:0000313" key="7">
    <source>
        <dbReference type="EMBL" id="AOZ96902.1"/>
    </source>
</evidence>
<evidence type="ECO:0000256" key="1">
    <source>
        <dbReference type="ARBA" id="ARBA00022737"/>
    </source>
</evidence>
<keyword evidence="3 4" id="KW-0067">ATP-binding</keyword>
<keyword evidence="5" id="KW-0812">Transmembrane</keyword>
<evidence type="ECO:0000256" key="5">
    <source>
        <dbReference type="SAM" id="Phobius"/>
    </source>
</evidence>
<dbReference type="NCBIfam" id="TIGR03928">
    <property type="entry name" value="T7_EssCb_Firm"/>
    <property type="match status" value="1"/>
</dbReference>
<keyword evidence="1" id="KW-0677">Repeat</keyword>
<dbReference type="InterPro" id="IPR002543">
    <property type="entry name" value="FtsK_dom"/>
</dbReference>
<dbReference type="PANTHER" id="PTHR22683:SF1">
    <property type="entry name" value="TYPE VII SECRETION SYSTEM PROTEIN ESSC"/>
    <property type="match status" value="1"/>
</dbReference>
<sequence length="1516" mass="172719">MDYKLSIYGNKINKDVVITEDMDTLSLGTYKECQIYFKRNKFYSDYKIEISRQGDNFIASCDGEVYFVSRQNPNIKEELTVLIPGERVEIRYQESNTTFLYLDFSFDFGNIQDNYLLIIDTPVGGNYVIGRVDNADVFVDDDRLGNDYIVYSHLGQGMYEIDLSNSKYGITVNGVFCNEKRIALSDKQFFSLSGHIFFIDGDQLRTSSISQTSTKLACKKIEESNNALEYPRFIRSVRQRYAVQDTRLKVIAPPNKPSEPTKSYLLSLLPTVITMGGMMALRIAMGRSGIYVFYFAFFMVSSIIVSIMRMVQVRKNYKKKLVERVEKYQNYIDNKVKAIEEARAEEKLILNKMEISAETSLEEIENFDAHLFEKEKDHSDYLNISVGKGTELSNNQIEYGAREKLEVEDEYVNYPEQIHDCYEYIDDVPVMLNLHDNNAVGIIGNRDKLLGFLKNVIISLSAQHFYSDLKIFLIMDECDVKDLSWVRWIKHTTDDNGRRLFIYDEESAKTGKEYLFNLLSKRENAGKKEAFCDYVVLVYRSEMISGHPINRFVENARKLGFTFVFFEEHEELINHDCDERVFLDVNQNKGYVQNVSDGTVRHEFDYKELPDERVLKAAEKMAGMFVDEMSIENGLPKNVSLYDILGILNAYDLDLGKRWKESKIYESMAAPLGVRADGATISLDIHEKAHGPHGLVAGTTGSGKSEIIQSFVLSLASLFHPYEVGFIIIDFKGGGMANQFKNLPHMNGAITNIDGKQIDRSLSSIKAELLKRQELFAKYEVNHIDDYIKLFKENVTPTPLPHLVLIVDEFAELKNEHPEFMKELISAARIGRSLGVHLILATQKPAGVVNDQIWSNSRFKLCLKVQDNRDSNEVLKSPLAAEIKEPGRAYLQVGNNELFELFQSGYSGATTHVEGLDEKSKYEINVVGLDGSRLTVYKQGDEKSEGEETQLDAIIARIGEYCEQMKIEPLSPICLPPLEEKIRIPDKELDKTDDVVIDIGIYDDPSKQSQAADYLNLTQENVLIIGTSQSGKTNTLQTIIKRVADNYPPQEVAFYIMDFASTMMCNFASLAHVSDVATEDETEKVKNLLKMLEKEINTRKALLSEYGISSYSAYRQSGKRDIPQIVFILENYLAFKEAYPGFIDSLVEVCREGNSMGITTIITAPQVNGVSNKIISSSSKRLVLNSNDKMDYDLLFRKCKLRPDEYPGRGITQIDRNIFEIQIYQAFDAEREIDKIGQIREFIAGVNTKYSDYVKNAIPVVPAVYTEDFVYKNYPAIKWEPYQLLLCMNYSDTAPVFINLAVKNMLAIAGQQKHTGRKSYINYIIKSLDARREEAPVEFYVLDSYDRLMKDCAHLESVKTYTLNPEDIDKQIDMIVTTLSKRKESILAGHLDALEKEPLIVIVLGSSEYYTIASSSSMSMNRFRDIVNKYKSMKVAIILTDVPNASVTYGANELTRIVTGYKHILMYENIGNLKVIEPTNSFKAAHSKPLKPGEMFMFKEGDLFKGKTPVWREDEI</sequence>
<evidence type="ECO:0000256" key="4">
    <source>
        <dbReference type="PROSITE-ProRule" id="PRU00289"/>
    </source>
</evidence>
<keyword evidence="2 4" id="KW-0547">Nucleotide-binding</keyword>
<feature type="domain" description="FtsK" evidence="6">
    <location>
        <begin position="678"/>
        <end position="872"/>
    </location>
</feature>
<dbReference type="Pfam" id="PF01580">
    <property type="entry name" value="FtsK_SpoIIIE"/>
    <property type="match status" value="2"/>
</dbReference>
<feature type="binding site" evidence="4">
    <location>
        <begin position="1026"/>
        <end position="1033"/>
    </location>
    <ligand>
        <name>ATP</name>
        <dbReference type="ChEBI" id="CHEBI:30616"/>
    </ligand>
</feature>
<proteinExistence type="predicted"/>
<dbReference type="PROSITE" id="PS50901">
    <property type="entry name" value="FTSK"/>
    <property type="match status" value="2"/>
</dbReference>
<dbReference type="OrthoDB" id="9807790at2"/>
<dbReference type="SMART" id="SM00382">
    <property type="entry name" value="AAA"/>
    <property type="match status" value="2"/>
</dbReference>
<protein>
    <submittedName>
        <fullName evidence="7">Type VII secretion protein EssC</fullName>
    </submittedName>
</protein>